<feature type="compositionally biased region" description="Basic residues" evidence="5">
    <location>
        <begin position="668"/>
        <end position="689"/>
    </location>
</feature>
<feature type="transmembrane region" description="Helical" evidence="6">
    <location>
        <begin position="21"/>
        <end position="42"/>
    </location>
</feature>
<name>A0A8H1QPJ4_9ACTN</name>
<protein>
    <submittedName>
        <fullName evidence="8">FUSC family protein</fullName>
    </submittedName>
</protein>
<feature type="transmembrane region" description="Helical" evidence="6">
    <location>
        <begin position="99"/>
        <end position="118"/>
    </location>
</feature>
<comment type="subcellular location">
    <subcellularLocation>
        <location evidence="1">Membrane</location>
        <topology evidence="1">Multi-pass membrane protein</topology>
    </subcellularLocation>
</comment>
<sequence length="689" mass="73023">MAWTASLAHTVRKGFRTERAFADPWAIARAVLAVAVGAAIGWMRDDLLATTMMSVGAFICGIGTLLAPLRHRAVNALAMAAAFTAATTLGVFLQPTGWYVLPVLAVVAFLAGLWRALGPAPGIRACLVVIGMLITADVSPGIGPGLEMVRWIGAGAALVVLVQLLPPYGNRHAAQRRKLAEVYASLAAYARTEEAAGAAAARPGAAVTRSGGAARMSPAPFTAARNALGLLPSSARPAAAPLYGLLGEAERIRRALYAAPGTPHVPYRALAEDPLRDEEIPALCTPEGLVRGGLRRLRAGLDPSMTGTPLLRHALRVGIGTTLGEAAGRAIGDFWGHGLPSHGFWAALTTMLVLFPDYEHTFARGWSRPVGSAVGGLLAWGLLQFSWSHGALALATVAFSAVTFVLLRTGQHVLNVVLTAWIVFLLHQMGTAQGLVAWGRPADTVLGAAIALAVFLVLPTWHHHRVGDLLARWLRTQQRLLPALLTGYADVGAADRAALEDMRDATRRAREELESAVAHLPHEPRGHRARWTADELARLTAAAFELTRCTALLTEHLPRRPAETVPELAEYAAPLRDHLGRLAQLARSPHGGPALRPGALRDDFAALCARTGLAWLADPAEPDAVSRPRARALNASLRTVLALETLTAQLAPRPGEAAAGGPADGPHRPHRTRHGRHARTVRHTAHATA</sequence>
<evidence type="ECO:0000313" key="9">
    <source>
        <dbReference type="Proteomes" id="UP000298111"/>
    </source>
</evidence>
<feature type="transmembrane region" description="Helical" evidence="6">
    <location>
        <begin position="389"/>
        <end position="407"/>
    </location>
</feature>
<dbReference type="InterPro" id="IPR049453">
    <property type="entry name" value="Memb_transporter_dom"/>
</dbReference>
<dbReference type="EMBL" id="RCIY01000065">
    <property type="protein sequence ID" value="TGG81579.1"/>
    <property type="molecule type" value="Genomic_DNA"/>
</dbReference>
<comment type="caution">
    <text evidence="8">The sequence shown here is derived from an EMBL/GenBank/DDBJ whole genome shotgun (WGS) entry which is preliminary data.</text>
</comment>
<dbReference type="AlphaFoldDB" id="A0A8H1QPJ4"/>
<evidence type="ECO:0000256" key="4">
    <source>
        <dbReference type="ARBA" id="ARBA00023136"/>
    </source>
</evidence>
<evidence type="ECO:0000259" key="7">
    <source>
        <dbReference type="Pfam" id="PF13515"/>
    </source>
</evidence>
<feature type="transmembrane region" description="Helical" evidence="6">
    <location>
        <begin position="48"/>
        <end position="67"/>
    </location>
</feature>
<feature type="domain" description="Integral membrane bound transporter" evidence="7">
    <location>
        <begin position="330"/>
        <end position="454"/>
    </location>
</feature>
<accession>A0A8H1QPJ4</accession>
<evidence type="ECO:0000256" key="3">
    <source>
        <dbReference type="ARBA" id="ARBA00022989"/>
    </source>
</evidence>
<reference evidence="8 9" key="1">
    <citation type="submission" date="2018-10" db="EMBL/GenBank/DDBJ databases">
        <title>Isolation of pseudouridimycin from Streptomyces albus DSM 40763.</title>
        <authorList>
            <person name="Rosenqvist P."/>
            <person name="Metsae-Ketelae M."/>
            <person name="Virta P."/>
        </authorList>
    </citation>
    <scope>NUCLEOTIDE SEQUENCE [LARGE SCALE GENOMIC DNA]</scope>
    <source>
        <strain evidence="8 9">DSM 40763</strain>
    </source>
</reference>
<evidence type="ECO:0000256" key="1">
    <source>
        <dbReference type="ARBA" id="ARBA00004141"/>
    </source>
</evidence>
<keyword evidence="3 6" id="KW-1133">Transmembrane helix</keyword>
<dbReference type="GO" id="GO:0016020">
    <property type="term" value="C:membrane"/>
    <property type="evidence" value="ECO:0007669"/>
    <property type="project" value="UniProtKB-SubCell"/>
</dbReference>
<dbReference type="Pfam" id="PF13515">
    <property type="entry name" value="FUSC_2"/>
    <property type="match status" value="1"/>
</dbReference>
<feature type="transmembrane region" description="Helical" evidence="6">
    <location>
        <begin position="74"/>
        <end position="93"/>
    </location>
</feature>
<feature type="compositionally biased region" description="Low complexity" evidence="5">
    <location>
        <begin position="651"/>
        <end position="661"/>
    </location>
</feature>
<dbReference type="RefSeq" id="WP_037775451.1">
    <property type="nucleotide sequence ID" value="NZ_CP103060.1"/>
</dbReference>
<evidence type="ECO:0000256" key="6">
    <source>
        <dbReference type="SAM" id="Phobius"/>
    </source>
</evidence>
<dbReference type="Proteomes" id="UP000298111">
    <property type="component" value="Unassembled WGS sequence"/>
</dbReference>
<feature type="transmembrane region" description="Helical" evidence="6">
    <location>
        <begin position="444"/>
        <end position="462"/>
    </location>
</feature>
<feature type="transmembrane region" description="Helical" evidence="6">
    <location>
        <begin position="148"/>
        <end position="168"/>
    </location>
</feature>
<evidence type="ECO:0000313" key="8">
    <source>
        <dbReference type="EMBL" id="TGG81579.1"/>
    </source>
</evidence>
<keyword evidence="4 6" id="KW-0472">Membrane</keyword>
<evidence type="ECO:0000256" key="5">
    <source>
        <dbReference type="SAM" id="MobiDB-lite"/>
    </source>
</evidence>
<organism evidence="8 9">
    <name type="scientific">Streptomyces albus</name>
    <dbReference type="NCBI Taxonomy" id="1888"/>
    <lineage>
        <taxon>Bacteria</taxon>
        <taxon>Bacillati</taxon>
        <taxon>Actinomycetota</taxon>
        <taxon>Actinomycetes</taxon>
        <taxon>Kitasatosporales</taxon>
        <taxon>Streptomycetaceae</taxon>
        <taxon>Streptomyces</taxon>
    </lineage>
</organism>
<dbReference type="GeneID" id="84311314"/>
<proteinExistence type="predicted"/>
<evidence type="ECO:0000256" key="2">
    <source>
        <dbReference type="ARBA" id="ARBA00022692"/>
    </source>
</evidence>
<keyword evidence="2 6" id="KW-0812">Transmembrane</keyword>
<gene>
    <name evidence="8" type="ORF">D8771_19450</name>
</gene>
<feature type="transmembrane region" description="Helical" evidence="6">
    <location>
        <begin position="414"/>
        <end position="438"/>
    </location>
</feature>
<feature type="region of interest" description="Disordered" evidence="5">
    <location>
        <begin position="651"/>
        <end position="689"/>
    </location>
</feature>
<feature type="transmembrane region" description="Helical" evidence="6">
    <location>
        <begin position="125"/>
        <end position="142"/>
    </location>
</feature>